<evidence type="ECO:0000313" key="16">
    <source>
        <dbReference type="EMBL" id="CUN82892.1"/>
    </source>
</evidence>
<dbReference type="InterPro" id="IPR016055">
    <property type="entry name" value="A-D-PHexomutase_a/b/a-I/II/III"/>
</dbReference>
<dbReference type="Proteomes" id="UP000095558">
    <property type="component" value="Unassembled WGS sequence"/>
</dbReference>
<dbReference type="FunFam" id="3.30.310.50:FF:000001">
    <property type="entry name" value="Phosphoglucosamine mutase"/>
    <property type="match status" value="1"/>
</dbReference>
<dbReference type="PANTHER" id="PTHR42946">
    <property type="entry name" value="PHOSPHOHEXOSE MUTASE"/>
    <property type="match status" value="1"/>
</dbReference>
<keyword evidence="5 9" id="KW-0413">Isomerase</keyword>
<feature type="binding site" evidence="9">
    <location>
        <position position="242"/>
    </location>
    <ligand>
        <name>Mg(2+)</name>
        <dbReference type="ChEBI" id="CHEBI:18420"/>
    </ligand>
</feature>
<comment type="cofactor">
    <cofactor evidence="9">
        <name>Mg(2+)</name>
        <dbReference type="ChEBI" id="CHEBI:18420"/>
    </cofactor>
    <text evidence="9">Binds 1 Mg(2+) ion per subunit.</text>
</comment>
<dbReference type="CDD" id="cd05802">
    <property type="entry name" value="GlmM"/>
    <property type="match status" value="1"/>
</dbReference>
<evidence type="ECO:0000259" key="14">
    <source>
        <dbReference type="Pfam" id="PF02879"/>
    </source>
</evidence>
<dbReference type="AlphaFoldDB" id="A0A174K9H4"/>
<dbReference type="FunFam" id="3.40.120.10:FF:000001">
    <property type="entry name" value="Phosphoglucosamine mutase"/>
    <property type="match status" value="1"/>
</dbReference>
<dbReference type="InterPro" id="IPR005846">
    <property type="entry name" value="A-D-PHexomutase_a/b/a-III"/>
</dbReference>
<dbReference type="Gene3D" id="3.40.120.10">
    <property type="entry name" value="Alpha-D-Glucose-1,6-Bisphosphate, subunit A, domain 3"/>
    <property type="match status" value="3"/>
</dbReference>
<dbReference type="Pfam" id="PF02878">
    <property type="entry name" value="PGM_PMM_I"/>
    <property type="match status" value="1"/>
</dbReference>
<dbReference type="GO" id="GO:0000287">
    <property type="term" value="F:magnesium ion binding"/>
    <property type="evidence" value="ECO:0007669"/>
    <property type="project" value="UniProtKB-UniRule"/>
</dbReference>
<keyword evidence="3 9" id="KW-0479">Metal-binding</keyword>
<dbReference type="GO" id="GO:0004615">
    <property type="term" value="F:phosphomannomutase activity"/>
    <property type="evidence" value="ECO:0007669"/>
    <property type="project" value="TreeGrafter"/>
</dbReference>
<dbReference type="HAMAP" id="MF_01554_B">
    <property type="entry name" value="GlmM_B"/>
    <property type="match status" value="1"/>
</dbReference>
<accession>A0A174K9H4</accession>
<dbReference type="Pfam" id="PF02880">
    <property type="entry name" value="PGM_PMM_III"/>
    <property type="match status" value="1"/>
</dbReference>
<dbReference type="InterPro" id="IPR005844">
    <property type="entry name" value="A-D-PHexomutase_a/b/a-I"/>
</dbReference>
<dbReference type="InterPro" id="IPR036900">
    <property type="entry name" value="A-D-PHexomutase_C_sf"/>
</dbReference>
<dbReference type="OrthoDB" id="9806956at2"/>
<evidence type="ECO:0000256" key="4">
    <source>
        <dbReference type="ARBA" id="ARBA00022842"/>
    </source>
</evidence>
<dbReference type="SUPFAM" id="SSF53738">
    <property type="entry name" value="Phosphoglucomutase, first 3 domains"/>
    <property type="match status" value="3"/>
</dbReference>
<feature type="binding site" description="via phosphate group" evidence="9">
    <location>
        <position position="100"/>
    </location>
    <ligand>
        <name>Mg(2+)</name>
        <dbReference type="ChEBI" id="CHEBI:18420"/>
    </ligand>
</feature>
<dbReference type="InterPro" id="IPR006352">
    <property type="entry name" value="GlmM_bact"/>
</dbReference>
<comment type="PTM">
    <text evidence="9">Activated by phosphorylation.</text>
</comment>
<protein>
    <recommendedName>
        <fullName evidence="8 9">Phosphoglucosamine mutase</fullName>
        <ecNumber evidence="7 9">5.4.2.10</ecNumber>
    </recommendedName>
</protein>
<evidence type="ECO:0000256" key="5">
    <source>
        <dbReference type="ARBA" id="ARBA00023235"/>
    </source>
</evidence>
<proteinExistence type="inferred from homology"/>
<evidence type="ECO:0000313" key="17">
    <source>
        <dbReference type="Proteomes" id="UP000095558"/>
    </source>
</evidence>
<dbReference type="InterPro" id="IPR050060">
    <property type="entry name" value="Phosphoglucosamine_mutase"/>
</dbReference>
<feature type="domain" description="Alpha-D-phosphohexomutase alpha/beta/alpha" evidence="14">
    <location>
        <begin position="158"/>
        <end position="253"/>
    </location>
</feature>
<feature type="binding site" evidence="9">
    <location>
        <position position="240"/>
    </location>
    <ligand>
        <name>Mg(2+)</name>
        <dbReference type="ChEBI" id="CHEBI:18420"/>
    </ligand>
</feature>
<dbReference type="FunFam" id="3.40.120.10:FF:000002">
    <property type="entry name" value="Phosphoglucosamine mutase"/>
    <property type="match status" value="1"/>
</dbReference>
<dbReference type="GO" id="GO:0005975">
    <property type="term" value="P:carbohydrate metabolic process"/>
    <property type="evidence" value="ECO:0007669"/>
    <property type="project" value="InterPro"/>
</dbReference>
<dbReference type="GO" id="GO:0005829">
    <property type="term" value="C:cytosol"/>
    <property type="evidence" value="ECO:0007669"/>
    <property type="project" value="TreeGrafter"/>
</dbReference>
<feature type="binding site" evidence="9">
    <location>
        <position position="244"/>
    </location>
    <ligand>
        <name>Mg(2+)</name>
        <dbReference type="ChEBI" id="CHEBI:18420"/>
    </ligand>
</feature>
<name>A0A174K9H4_9CLOT</name>
<comment type="similarity">
    <text evidence="1 9 10">Belongs to the phosphohexose mutase family.</text>
</comment>
<dbReference type="PRINTS" id="PR00509">
    <property type="entry name" value="PGMPMM"/>
</dbReference>
<evidence type="ECO:0000256" key="6">
    <source>
        <dbReference type="ARBA" id="ARBA00050364"/>
    </source>
</evidence>
<dbReference type="GO" id="GO:0008966">
    <property type="term" value="F:phosphoglucosamine mutase activity"/>
    <property type="evidence" value="ECO:0007669"/>
    <property type="project" value="UniProtKB-UniRule"/>
</dbReference>
<dbReference type="NCBIfam" id="NF008139">
    <property type="entry name" value="PRK10887.1"/>
    <property type="match status" value="1"/>
</dbReference>
<evidence type="ECO:0000256" key="7">
    <source>
        <dbReference type="ARBA" id="ARBA00066330"/>
    </source>
</evidence>
<dbReference type="PROSITE" id="PS00710">
    <property type="entry name" value="PGM_PMM"/>
    <property type="match status" value="1"/>
</dbReference>
<evidence type="ECO:0000256" key="3">
    <source>
        <dbReference type="ARBA" id="ARBA00022723"/>
    </source>
</evidence>
<dbReference type="InterPro" id="IPR005843">
    <property type="entry name" value="A-D-PHexomutase_C"/>
</dbReference>
<dbReference type="GO" id="GO:0009252">
    <property type="term" value="P:peptidoglycan biosynthetic process"/>
    <property type="evidence" value="ECO:0007669"/>
    <property type="project" value="TreeGrafter"/>
</dbReference>
<feature type="domain" description="Alpha-D-phosphohexomutase C-terminal" evidence="12">
    <location>
        <begin position="373"/>
        <end position="441"/>
    </location>
</feature>
<feature type="domain" description="Alpha-D-phosphohexomutase alpha/beta/alpha" evidence="13">
    <location>
        <begin position="3"/>
        <end position="132"/>
    </location>
</feature>
<evidence type="ECO:0000256" key="8">
    <source>
        <dbReference type="ARBA" id="ARBA00068193"/>
    </source>
</evidence>
<dbReference type="RefSeq" id="WP_042400540.1">
    <property type="nucleotide sequence ID" value="NZ_CYYT01000055.1"/>
</dbReference>
<evidence type="ECO:0000259" key="13">
    <source>
        <dbReference type="Pfam" id="PF02878"/>
    </source>
</evidence>
<comment type="function">
    <text evidence="9 11">Catalyzes the conversion of glucosamine-6-phosphate to glucosamine-1-phosphate.</text>
</comment>
<dbReference type="Pfam" id="PF02879">
    <property type="entry name" value="PGM_PMM_II"/>
    <property type="match status" value="1"/>
</dbReference>
<gene>
    <name evidence="16" type="primary">glmM_1</name>
    <name evidence="9" type="synonym">glmM</name>
    <name evidence="16" type="ORF">ERS852470_00795</name>
</gene>
<evidence type="ECO:0000259" key="15">
    <source>
        <dbReference type="Pfam" id="PF02880"/>
    </source>
</evidence>
<dbReference type="EC" id="5.4.2.10" evidence="7 9"/>
<dbReference type="InterPro" id="IPR016066">
    <property type="entry name" value="A-D-PHexomutase_CS"/>
</dbReference>
<dbReference type="PANTHER" id="PTHR42946:SF1">
    <property type="entry name" value="PHOSPHOGLUCOMUTASE (ALPHA-D-GLUCOSE-1,6-BISPHOSPHATE-DEPENDENT)"/>
    <property type="match status" value="1"/>
</dbReference>
<keyword evidence="2 9" id="KW-0597">Phosphoprotein</keyword>
<dbReference type="NCBIfam" id="TIGR01455">
    <property type="entry name" value="glmM"/>
    <property type="match status" value="1"/>
</dbReference>
<dbReference type="STRING" id="84024.ERS852471_02546"/>
<dbReference type="SUPFAM" id="SSF55957">
    <property type="entry name" value="Phosphoglucomutase, C-terminal domain"/>
    <property type="match status" value="1"/>
</dbReference>
<evidence type="ECO:0000256" key="2">
    <source>
        <dbReference type="ARBA" id="ARBA00022553"/>
    </source>
</evidence>
<feature type="domain" description="Alpha-D-phosphohexomutase alpha/beta/alpha" evidence="15">
    <location>
        <begin position="257"/>
        <end position="367"/>
    </location>
</feature>
<evidence type="ECO:0000256" key="10">
    <source>
        <dbReference type="RuleBase" id="RU004326"/>
    </source>
</evidence>
<evidence type="ECO:0000256" key="1">
    <source>
        <dbReference type="ARBA" id="ARBA00010231"/>
    </source>
</evidence>
<dbReference type="InterPro" id="IPR005841">
    <property type="entry name" value="Alpha-D-phosphohexomutase_SF"/>
</dbReference>
<evidence type="ECO:0000256" key="9">
    <source>
        <dbReference type="HAMAP-Rule" id="MF_01554"/>
    </source>
</evidence>
<dbReference type="GeneID" id="83012701"/>
<dbReference type="Gene3D" id="3.30.310.50">
    <property type="entry name" value="Alpha-D-phosphohexomutase, C-terminal domain"/>
    <property type="match status" value="1"/>
</dbReference>
<evidence type="ECO:0000259" key="12">
    <source>
        <dbReference type="Pfam" id="PF00408"/>
    </source>
</evidence>
<dbReference type="Pfam" id="PF00408">
    <property type="entry name" value="PGM_PMM_IV"/>
    <property type="match status" value="1"/>
</dbReference>
<reference evidence="16 17" key="1">
    <citation type="submission" date="2015-09" db="EMBL/GenBank/DDBJ databases">
        <authorList>
            <consortium name="Pathogen Informatics"/>
        </authorList>
    </citation>
    <scope>NUCLEOTIDE SEQUENCE [LARGE SCALE GENOMIC DNA]</scope>
    <source>
        <strain evidence="16 17">2789STDY5834855</strain>
    </source>
</reference>
<feature type="active site" description="Phosphoserine intermediate" evidence="9">
    <location>
        <position position="100"/>
    </location>
</feature>
<feature type="modified residue" description="Phosphoserine" evidence="9">
    <location>
        <position position="100"/>
    </location>
</feature>
<dbReference type="EMBL" id="CYZV01000007">
    <property type="protein sequence ID" value="CUN82892.1"/>
    <property type="molecule type" value="Genomic_DNA"/>
</dbReference>
<comment type="catalytic activity">
    <reaction evidence="6 9 11">
        <text>alpha-D-glucosamine 1-phosphate = D-glucosamine 6-phosphate</text>
        <dbReference type="Rhea" id="RHEA:23424"/>
        <dbReference type="ChEBI" id="CHEBI:58516"/>
        <dbReference type="ChEBI" id="CHEBI:58725"/>
        <dbReference type="EC" id="5.4.2.10"/>
    </reaction>
</comment>
<sequence length="447" mass="48000">MSRMFGTDGVRGIANTELTAELAYSLGRAGAFVLTEGTHKPKILVAKDTRISGDMLEAALVAGILSVGAEAVILGVVPTPAVAHLTREYKADAGVMISASHNPVEYNGIKFFDGKGYKLSDSLEDQIQAVIEGGFEGVPSPIGGNVGRSYTEETALREYIDYALSTINTDLKGLRVALDCANGAAYKAAVKAFRSLGARVYVINDNPDGNNINENCGSTHMEELMDYVVRKNCDIGFAFDGDADRCLAVDEKGNMINGDFLLTICAKALKESGQLKDDTLVVTVMSNLGLDIAAKREGINLVKTKVGDRYVLEEMLKDNYVLGGEQSGHIIFLDHNTTGDGLVTALQVAAILKESGKTFSELAGVMKELPQVLVNAKVPNEKKNIYLEDAEIIAAIQEVEAKLNGVGRVLIRPSGTEPLVRVMLEGENQEEINEMANRIANLILSKV</sequence>
<dbReference type="GO" id="GO:0006048">
    <property type="term" value="P:UDP-N-acetylglucosamine biosynthetic process"/>
    <property type="evidence" value="ECO:0007669"/>
    <property type="project" value="TreeGrafter"/>
</dbReference>
<dbReference type="InterPro" id="IPR005845">
    <property type="entry name" value="A-D-PHexomutase_a/b/a-II"/>
</dbReference>
<keyword evidence="4 9" id="KW-0460">Magnesium</keyword>
<evidence type="ECO:0000256" key="11">
    <source>
        <dbReference type="RuleBase" id="RU004327"/>
    </source>
</evidence>
<organism evidence="16 17">
    <name type="scientific">Clostridium disporicum</name>
    <dbReference type="NCBI Taxonomy" id="84024"/>
    <lineage>
        <taxon>Bacteria</taxon>
        <taxon>Bacillati</taxon>
        <taxon>Bacillota</taxon>
        <taxon>Clostridia</taxon>
        <taxon>Eubacteriales</taxon>
        <taxon>Clostridiaceae</taxon>
        <taxon>Clostridium</taxon>
    </lineage>
</organism>